<dbReference type="SUPFAM" id="SSF53383">
    <property type="entry name" value="PLP-dependent transferases"/>
    <property type="match status" value="1"/>
</dbReference>
<gene>
    <name evidence="6" type="ORF">IQ249_07165</name>
</gene>
<dbReference type="Pfam" id="PF01041">
    <property type="entry name" value="DegT_DnrJ_EryC1"/>
    <property type="match status" value="1"/>
</dbReference>
<organism evidence="6 7">
    <name type="scientific">Lusitaniella coriacea LEGE 07157</name>
    <dbReference type="NCBI Taxonomy" id="945747"/>
    <lineage>
        <taxon>Bacteria</taxon>
        <taxon>Bacillati</taxon>
        <taxon>Cyanobacteriota</taxon>
        <taxon>Cyanophyceae</taxon>
        <taxon>Spirulinales</taxon>
        <taxon>Lusitaniellaceae</taxon>
        <taxon>Lusitaniella</taxon>
    </lineage>
</organism>
<dbReference type="GO" id="GO:0000271">
    <property type="term" value="P:polysaccharide biosynthetic process"/>
    <property type="evidence" value="ECO:0007669"/>
    <property type="project" value="TreeGrafter"/>
</dbReference>
<evidence type="ECO:0000313" key="7">
    <source>
        <dbReference type="Proteomes" id="UP000654482"/>
    </source>
</evidence>
<proteinExistence type="inferred from homology"/>
<evidence type="ECO:0000256" key="3">
    <source>
        <dbReference type="PIRSR" id="PIRSR000390-1"/>
    </source>
</evidence>
<dbReference type="RefSeq" id="WP_194028762.1">
    <property type="nucleotide sequence ID" value="NZ_JADEWZ010000008.1"/>
</dbReference>
<dbReference type="InterPro" id="IPR015424">
    <property type="entry name" value="PyrdxlP-dep_Trfase"/>
</dbReference>
<keyword evidence="1 4" id="KW-0663">Pyridoxal phosphate</keyword>
<comment type="caution">
    <text evidence="6">The sequence shown here is derived from an EMBL/GenBank/DDBJ whole genome shotgun (WGS) entry which is preliminary data.</text>
</comment>
<dbReference type="Gene3D" id="3.90.1150.10">
    <property type="entry name" value="Aspartate Aminotransferase, domain 1"/>
    <property type="match status" value="1"/>
</dbReference>
<feature type="modified residue" description="N6-(pyridoxal phosphate)lysine" evidence="4">
    <location>
        <position position="208"/>
    </location>
</feature>
<dbReference type="PANTHER" id="PTHR30244:SF9">
    <property type="entry name" value="PROTEIN RV3402C"/>
    <property type="match status" value="1"/>
</dbReference>
<dbReference type="Proteomes" id="UP000654482">
    <property type="component" value="Unassembled WGS sequence"/>
</dbReference>
<comment type="similarity">
    <text evidence="2 5">Belongs to the DegT/DnrJ/EryC1 family.</text>
</comment>
<keyword evidence="6" id="KW-0808">Transferase</keyword>
<dbReference type="GO" id="GO:0030170">
    <property type="term" value="F:pyridoxal phosphate binding"/>
    <property type="evidence" value="ECO:0007669"/>
    <property type="project" value="TreeGrafter"/>
</dbReference>
<dbReference type="AlphaFoldDB" id="A0A8J7DVB9"/>
<evidence type="ECO:0000313" key="6">
    <source>
        <dbReference type="EMBL" id="MBE9115673.1"/>
    </source>
</evidence>
<dbReference type="EMBL" id="JADEWZ010000008">
    <property type="protein sequence ID" value="MBE9115673.1"/>
    <property type="molecule type" value="Genomic_DNA"/>
</dbReference>
<dbReference type="CDD" id="cd00616">
    <property type="entry name" value="AHBA_syn"/>
    <property type="match status" value="1"/>
</dbReference>
<protein>
    <submittedName>
        <fullName evidence="6">Aminotransferase class I/II-fold pyridoxal phosphate-dependent enzyme</fullName>
    </submittedName>
</protein>
<sequence length="413" mass="46787">MAKSKSISSHQNIEDLAFFGGSPTFSKPLHVGRPNIGNRERLLERINDALDRKWLSNDGPFVQELEQRFADYAGGKYCIAMCNGTISLEIAIRALDLQGEVIVPSFTFIATAHALQWQKITPVFCDIDPITHNIDPNSIEKLITPKTTGILGVHVWGRPCNIDLLEKIARKHDLKLAFDASHAVGCSHQGQTIGNFGEASIFSFHATKFFNTFEGGAVVTNNEQLAEKIRLMKNFGFGPGYDNVIYIGTNGKMNEISAAMGLTSLDSINDFIDINRQNYQQYRQKLSGIPGIKFTTYNENEKNNYQYIILEVDDRETKFTRDELVEILHAENVLARRYFFPGCHQMEPYRSYFPNTNLLLPETEKLTRKVLSLPTGTAVDINKINEICRIIQLVVKQGKKLRERLDRENSQKH</sequence>
<dbReference type="PIRSF" id="PIRSF000390">
    <property type="entry name" value="PLP_StrS"/>
    <property type="match status" value="1"/>
</dbReference>
<dbReference type="InterPro" id="IPR000653">
    <property type="entry name" value="DegT/StrS_aminotransferase"/>
</dbReference>
<feature type="active site" description="Proton acceptor" evidence="3">
    <location>
        <position position="208"/>
    </location>
</feature>
<dbReference type="InterPro" id="IPR015422">
    <property type="entry name" value="PyrdxlP-dep_Trfase_small"/>
</dbReference>
<accession>A0A8J7DVB9</accession>
<dbReference type="InterPro" id="IPR015421">
    <property type="entry name" value="PyrdxlP-dep_Trfase_major"/>
</dbReference>
<dbReference type="Gene3D" id="3.40.640.10">
    <property type="entry name" value="Type I PLP-dependent aspartate aminotransferase-like (Major domain)"/>
    <property type="match status" value="1"/>
</dbReference>
<name>A0A8J7DVB9_9CYAN</name>
<dbReference type="PANTHER" id="PTHR30244">
    <property type="entry name" value="TRANSAMINASE"/>
    <property type="match status" value="1"/>
</dbReference>
<evidence type="ECO:0000256" key="1">
    <source>
        <dbReference type="ARBA" id="ARBA00022898"/>
    </source>
</evidence>
<reference evidence="6" key="1">
    <citation type="submission" date="2020-10" db="EMBL/GenBank/DDBJ databases">
        <authorList>
            <person name="Castelo-Branco R."/>
            <person name="Eusebio N."/>
            <person name="Adriana R."/>
            <person name="Vieira A."/>
            <person name="Brugerolle De Fraissinette N."/>
            <person name="Rezende De Castro R."/>
            <person name="Schneider M.P."/>
            <person name="Vasconcelos V."/>
            <person name="Leao P.N."/>
        </authorList>
    </citation>
    <scope>NUCLEOTIDE SEQUENCE</scope>
    <source>
        <strain evidence="6">LEGE 07157</strain>
    </source>
</reference>
<dbReference type="GO" id="GO:0008483">
    <property type="term" value="F:transaminase activity"/>
    <property type="evidence" value="ECO:0007669"/>
    <property type="project" value="UniProtKB-KW"/>
</dbReference>
<evidence type="ECO:0000256" key="2">
    <source>
        <dbReference type="ARBA" id="ARBA00037999"/>
    </source>
</evidence>
<keyword evidence="6" id="KW-0032">Aminotransferase</keyword>
<keyword evidence="7" id="KW-1185">Reference proteome</keyword>
<evidence type="ECO:0000256" key="5">
    <source>
        <dbReference type="RuleBase" id="RU004508"/>
    </source>
</evidence>
<evidence type="ECO:0000256" key="4">
    <source>
        <dbReference type="PIRSR" id="PIRSR000390-2"/>
    </source>
</evidence>